<reference evidence="2" key="2">
    <citation type="submission" date="2015-01" db="EMBL/GenBank/DDBJ databases">
        <title>Evolutionary Origins and Diversification of the Mycorrhizal Mutualists.</title>
        <authorList>
            <consortium name="DOE Joint Genome Institute"/>
            <consortium name="Mycorrhizal Genomics Consortium"/>
            <person name="Kohler A."/>
            <person name="Kuo A."/>
            <person name="Nagy L.G."/>
            <person name="Floudas D."/>
            <person name="Copeland A."/>
            <person name="Barry K.W."/>
            <person name="Cichocki N."/>
            <person name="Veneault-Fourrey C."/>
            <person name="LaButti K."/>
            <person name="Lindquist E.A."/>
            <person name="Lipzen A."/>
            <person name="Lundell T."/>
            <person name="Morin E."/>
            <person name="Murat C."/>
            <person name="Riley R."/>
            <person name="Ohm R."/>
            <person name="Sun H."/>
            <person name="Tunlid A."/>
            <person name="Henrissat B."/>
            <person name="Grigoriev I.V."/>
            <person name="Hibbett D.S."/>
            <person name="Martin F."/>
        </authorList>
    </citation>
    <scope>NUCLEOTIDE SEQUENCE [LARGE SCALE GENOMIC DNA]</scope>
    <source>
        <strain evidence="2">ATCC 200175</strain>
    </source>
</reference>
<sequence length="393" mass="44615">MQPNEPTNFLRLSTALKIFCGSSVKVNMLPHAEALLRDYLLNYKELYGLGAMKPNFHWAVHLRQQILDYGPVYNFWAFLSERLNKVLKGSNSNNWIGGQIEISMMREFARGSQIDSLARGASATTISPIIKALLERMINDHQEALGTVQDAATERESDELNSYLSIQPGPSVLTPQRLSDDARVALYHHYNRQEKKVHYALEINHPHTSSQLNDFALFYQFVLLDGRRLTPLSKTTRESARSSLVKVLINDKSYYGEVINIFSHTQAGLSDGTQLLAEFRWMIELPLSPVEGDPWSEFPELDVMCFKLKEYRKPGDVGSPPSVLPCSHITSQIARGVVDVTNPPMWITTTFDRVREQHLGYALIYSSLSMKASFRVANNNNNIHKTDQSRKKK</sequence>
<evidence type="ECO:0000313" key="1">
    <source>
        <dbReference type="EMBL" id="KIJ09289.1"/>
    </source>
</evidence>
<accession>A0A0C9SPX0</accession>
<dbReference type="PANTHER" id="PTHR46579">
    <property type="entry name" value="F5/8 TYPE C DOMAIN-CONTAINING PROTEIN-RELATED"/>
    <property type="match status" value="1"/>
</dbReference>
<evidence type="ECO:0000313" key="2">
    <source>
        <dbReference type="Proteomes" id="UP000053647"/>
    </source>
</evidence>
<organism evidence="1 2">
    <name type="scientific">Paxillus involutus ATCC 200175</name>
    <dbReference type="NCBI Taxonomy" id="664439"/>
    <lineage>
        <taxon>Eukaryota</taxon>
        <taxon>Fungi</taxon>
        <taxon>Dikarya</taxon>
        <taxon>Basidiomycota</taxon>
        <taxon>Agaricomycotina</taxon>
        <taxon>Agaricomycetes</taxon>
        <taxon>Agaricomycetidae</taxon>
        <taxon>Boletales</taxon>
        <taxon>Paxilineae</taxon>
        <taxon>Paxillaceae</taxon>
        <taxon>Paxillus</taxon>
    </lineage>
</organism>
<dbReference type="Proteomes" id="UP000053647">
    <property type="component" value="Unassembled WGS sequence"/>
</dbReference>
<keyword evidence="2" id="KW-1185">Reference proteome</keyword>
<dbReference type="HOGENOM" id="CLU_045634_1_0_1"/>
<dbReference type="OrthoDB" id="3239894at2759"/>
<dbReference type="PANTHER" id="PTHR46579:SF1">
    <property type="entry name" value="F5_8 TYPE C DOMAIN-CONTAINING PROTEIN"/>
    <property type="match status" value="1"/>
</dbReference>
<name>A0A0C9SPX0_PAXIN</name>
<dbReference type="AlphaFoldDB" id="A0A0C9SPX0"/>
<dbReference type="EMBL" id="KN819479">
    <property type="protein sequence ID" value="KIJ09289.1"/>
    <property type="molecule type" value="Genomic_DNA"/>
</dbReference>
<protein>
    <submittedName>
        <fullName evidence="1">Uncharacterized protein</fullName>
    </submittedName>
</protein>
<proteinExistence type="predicted"/>
<reference evidence="1 2" key="1">
    <citation type="submission" date="2014-06" db="EMBL/GenBank/DDBJ databases">
        <authorList>
            <consortium name="DOE Joint Genome Institute"/>
            <person name="Kuo A."/>
            <person name="Kohler A."/>
            <person name="Nagy L.G."/>
            <person name="Floudas D."/>
            <person name="Copeland A."/>
            <person name="Barry K.W."/>
            <person name="Cichocki N."/>
            <person name="Veneault-Fourrey C."/>
            <person name="LaButti K."/>
            <person name="Lindquist E.A."/>
            <person name="Lipzen A."/>
            <person name="Lundell T."/>
            <person name="Morin E."/>
            <person name="Murat C."/>
            <person name="Sun H."/>
            <person name="Tunlid A."/>
            <person name="Henrissat B."/>
            <person name="Grigoriev I.V."/>
            <person name="Hibbett D.S."/>
            <person name="Martin F."/>
            <person name="Nordberg H.P."/>
            <person name="Cantor M.N."/>
            <person name="Hua S.X."/>
        </authorList>
    </citation>
    <scope>NUCLEOTIDE SEQUENCE [LARGE SCALE GENOMIC DNA]</scope>
    <source>
        <strain evidence="1 2">ATCC 200175</strain>
    </source>
</reference>
<gene>
    <name evidence="1" type="ORF">PAXINDRAFT_87673</name>
</gene>